<evidence type="ECO:0000313" key="3">
    <source>
        <dbReference type="Proteomes" id="UP000003688"/>
    </source>
</evidence>
<comment type="caution">
    <text evidence="2">The sequence shown here is derived from an EMBL/GenBank/DDBJ whole genome shotgun (WGS) entry which is preliminary data.</text>
</comment>
<gene>
    <name evidence="2" type="ORF">Cflav_PD3949</name>
</gene>
<proteinExistence type="predicted"/>
<feature type="transmembrane region" description="Helical" evidence="1">
    <location>
        <begin position="12"/>
        <end position="30"/>
    </location>
</feature>
<keyword evidence="1" id="KW-0812">Transmembrane</keyword>
<evidence type="ECO:0000313" key="2">
    <source>
        <dbReference type="EMBL" id="EEF61232.1"/>
    </source>
</evidence>
<dbReference type="RefSeq" id="WP_007414816.1">
    <property type="nucleotide sequence ID" value="NZ_ABOX02000011.1"/>
</dbReference>
<accession>B9XG70</accession>
<protein>
    <submittedName>
        <fullName evidence="2">Uncharacterized protein</fullName>
    </submittedName>
</protein>
<keyword evidence="1" id="KW-1133">Transmembrane helix</keyword>
<organism evidence="2 3">
    <name type="scientific">Pedosphaera parvula (strain Ellin514)</name>
    <dbReference type="NCBI Taxonomy" id="320771"/>
    <lineage>
        <taxon>Bacteria</taxon>
        <taxon>Pseudomonadati</taxon>
        <taxon>Verrucomicrobiota</taxon>
        <taxon>Pedosphaerae</taxon>
        <taxon>Pedosphaerales</taxon>
        <taxon>Pedosphaeraceae</taxon>
        <taxon>Pedosphaera</taxon>
    </lineage>
</organism>
<dbReference type="AlphaFoldDB" id="B9XG70"/>
<keyword evidence="1" id="KW-0472">Membrane</keyword>
<sequence length="72" mass="8354">MTAQKASYPHTIFWTVCAVLITWATITMVLEYNMGWPADRAAWGHRAIGWFVNVILVRTFVRGMRRYYAAKS</sequence>
<feature type="transmembrane region" description="Helical" evidence="1">
    <location>
        <begin position="42"/>
        <end position="61"/>
    </location>
</feature>
<dbReference type="STRING" id="320771.Cflav_PD3949"/>
<keyword evidence="3" id="KW-1185">Reference proteome</keyword>
<dbReference type="EMBL" id="ABOX02000011">
    <property type="protein sequence ID" value="EEF61232.1"/>
    <property type="molecule type" value="Genomic_DNA"/>
</dbReference>
<dbReference type="Proteomes" id="UP000003688">
    <property type="component" value="Unassembled WGS sequence"/>
</dbReference>
<reference evidence="2 3" key="1">
    <citation type="journal article" date="2011" name="J. Bacteriol.">
        <title>Genome sequence of 'Pedosphaera parvula' Ellin514, an aerobic Verrucomicrobial isolate from pasture soil.</title>
        <authorList>
            <person name="Kant R."/>
            <person name="van Passel M.W."/>
            <person name="Sangwan P."/>
            <person name="Palva A."/>
            <person name="Lucas S."/>
            <person name="Copeland A."/>
            <person name="Lapidus A."/>
            <person name="Glavina Del Rio T."/>
            <person name="Dalin E."/>
            <person name="Tice H."/>
            <person name="Bruce D."/>
            <person name="Goodwin L."/>
            <person name="Pitluck S."/>
            <person name="Chertkov O."/>
            <person name="Larimer F.W."/>
            <person name="Land M.L."/>
            <person name="Hauser L."/>
            <person name="Brettin T.S."/>
            <person name="Detter J.C."/>
            <person name="Han S."/>
            <person name="de Vos W.M."/>
            <person name="Janssen P.H."/>
            <person name="Smidt H."/>
        </authorList>
    </citation>
    <scope>NUCLEOTIDE SEQUENCE [LARGE SCALE GENOMIC DNA]</scope>
    <source>
        <strain evidence="2 3">Ellin514</strain>
    </source>
</reference>
<name>B9XG70_PEDPL</name>
<evidence type="ECO:0000256" key="1">
    <source>
        <dbReference type="SAM" id="Phobius"/>
    </source>
</evidence>